<dbReference type="InterPro" id="IPR047262">
    <property type="entry name" value="PRX-like1"/>
</dbReference>
<keyword evidence="3" id="KW-1185">Reference proteome</keyword>
<dbReference type="Pfam" id="PF00578">
    <property type="entry name" value="AhpC-TSA"/>
    <property type="match status" value="1"/>
</dbReference>
<evidence type="ECO:0000259" key="1">
    <source>
        <dbReference type="PROSITE" id="PS51352"/>
    </source>
</evidence>
<evidence type="ECO:0000313" key="3">
    <source>
        <dbReference type="Proteomes" id="UP001245285"/>
    </source>
</evidence>
<reference evidence="2 3" key="1">
    <citation type="submission" date="2023-09" db="EMBL/GenBank/DDBJ databases">
        <authorList>
            <person name="Rey-Velasco X."/>
        </authorList>
    </citation>
    <scope>NUCLEOTIDE SEQUENCE [LARGE SCALE GENOMIC DNA]</scope>
    <source>
        <strain evidence="2 3">F260</strain>
    </source>
</reference>
<dbReference type="Proteomes" id="UP001245285">
    <property type="component" value="Unassembled WGS sequence"/>
</dbReference>
<sequence length="185" mass="21070">MSQTPSNMLPLGTKAPSFRLQDSITDHFYALNDVKGEKGTVIMFICNHCPFVKHVNDEIVRLANDYRQAGFGFAGIMSNDVEKYPQDHPVLMKEHAMKEQYSFPYLYDNTQEVARAYKAACTPDFFLFNDELKLIYRGQLDNSRPGNGIPVNGRDLREAMDAVLNNRKVSLSQKPSIGCNIKWKE</sequence>
<protein>
    <submittedName>
        <fullName evidence="2">Thioredoxin family protein</fullName>
    </submittedName>
</protein>
<dbReference type="Gene3D" id="3.40.30.10">
    <property type="entry name" value="Glutaredoxin"/>
    <property type="match status" value="1"/>
</dbReference>
<feature type="domain" description="Thioredoxin" evidence="1">
    <location>
        <begin position="9"/>
        <end position="165"/>
    </location>
</feature>
<evidence type="ECO:0000313" key="2">
    <source>
        <dbReference type="EMBL" id="MDT0646362.1"/>
    </source>
</evidence>
<proteinExistence type="predicted"/>
<dbReference type="SUPFAM" id="SSF52833">
    <property type="entry name" value="Thioredoxin-like"/>
    <property type="match status" value="1"/>
</dbReference>
<dbReference type="PANTHER" id="PTHR43640:SF1">
    <property type="entry name" value="THIOREDOXIN-DEPENDENT PEROXIREDOXIN"/>
    <property type="match status" value="1"/>
</dbReference>
<dbReference type="PANTHER" id="PTHR43640">
    <property type="entry name" value="OS07G0260300 PROTEIN"/>
    <property type="match status" value="1"/>
</dbReference>
<comment type="caution">
    <text evidence="2">The sequence shown here is derived from an EMBL/GenBank/DDBJ whole genome shotgun (WGS) entry which is preliminary data.</text>
</comment>
<dbReference type="RefSeq" id="WP_311494536.1">
    <property type="nucleotide sequence ID" value="NZ_JAVRHO010000007.1"/>
</dbReference>
<dbReference type="InterPro" id="IPR036249">
    <property type="entry name" value="Thioredoxin-like_sf"/>
</dbReference>
<dbReference type="InterPro" id="IPR013766">
    <property type="entry name" value="Thioredoxin_domain"/>
</dbReference>
<dbReference type="CDD" id="cd02969">
    <property type="entry name" value="PRX_like1"/>
    <property type="match status" value="1"/>
</dbReference>
<dbReference type="PROSITE" id="PS51352">
    <property type="entry name" value="THIOREDOXIN_2"/>
    <property type="match status" value="1"/>
</dbReference>
<dbReference type="EMBL" id="JAVRHO010000007">
    <property type="protein sequence ID" value="MDT0646362.1"/>
    <property type="molecule type" value="Genomic_DNA"/>
</dbReference>
<organism evidence="2 3">
    <name type="scientific">Autumnicola lenta</name>
    <dbReference type="NCBI Taxonomy" id="3075593"/>
    <lineage>
        <taxon>Bacteria</taxon>
        <taxon>Pseudomonadati</taxon>
        <taxon>Bacteroidota</taxon>
        <taxon>Flavobacteriia</taxon>
        <taxon>Flavobacteriales</taxon>
        <taxon>Flavobacteriaceae</taxon>
        <taxon>Autumnicola</taxon>
    </lineage>
</organism>
<gene>
    <name evidence="2" type="ORF">RM545_06640</name>
</gene>
<dbReference type="InterPro" id="IPR000866">
    <property type="entry name" value="AhpC/TSA"/>
</dbReference>
<accession>A0ABU3CJG0</accession>
<name>A0ABU3CJG0_9FLAO</name>